<dbReference type="EMBL" id="VCAU01000101">
    <property type="protein sequence ID" value="KAF9885207.1"/>
    <property type="molecule type" value="Genomic_DNA"/>
</dbReference>
<evidence type="ECO:0000256" key="6">
    <source>
        <dbReference type="ARBA" id="ARBA00034687"/>
    </source>
</evidence>
<feature type="region of interest" description="Disordered" evidence="7">
    <location>
        <begin position="94"/>
        <end position="116"/>
    </location>
</feature>
<dbReference type="SUPFAM" id="SSF51161">
    <property type="entry name" value="Trimeric LpxA-like enzymes"/>
    <property type="match status" value="1"/>
</dbReference>
<evidence type="ECO:0000256" key="3">
    <source>
        <dbReference type="ARBA" id="ARBA00016573"/>
    </source>
</evidence>
<name>A0AAD4GQ68_ASPNN</name>
<feature type="compositionally biased region" description="Low complexity" evidence="7">
    <location>
        <begin position="15"/>
        <end position="28"/>
    </location>
</feature>
<reference evidence="8" key="2">
    <citation type="submission" date="2020-02" db="EMBL/GenBank/DDBJ databases">
        <authorList>
            <person name="Gilchrist C.L.M."/>
            <person name="Chooi Y.-H."/>
        </authorList>
    </citation>
    <scope>NUCLEOTIDE SEQUENCE</scope>
    <source>
        <strain evidence="8">MST-FP2251</strain>
    </source>
</reference>
<evidence type="ECO:0000256" key="5">
    <source>
        <dbReference type="ARBA" id="ARBA00023212"/>
    </source>
</evidence>
<dbReference type="PANTHER" id="PTHR13072:SF0">
    <property type="entry name" value="DYNACTIN SUBUNIT 6"/>
    <property type="match status" value="1"/>
</dbReference>
<dbReference type="GO" id="GO:0070840">
    <property type="term" value="F:dynein complex binding"/>
    <property type="evidence" value="ECO:0007669"/>
    <property type="project" value="TreeGrafter"/>
</dbReference>
<keyword evidence="5" id="KW-0206">Cytoskeleton</keyword>
<dbReference type="AlphaFoldDB" id="A0AAD4GQ68"/>
<comment type="function">
    <text evidence="6">Part of the dynactin complex that activates the molecular motor dynein for ultra-processive transport along microtubules.</text>
</comment>
<sequence>MDPRQSQHLKPPPAHYSRSSSQSSSASPSPSPSPTPRAPVTIHPTATIADTAIFHGTHPISIGAGTIVHPRARIYSYEGPVIIGENCIISEKVSIGAPPPSPSSAPSPSSPSDGIPIRISSAVTVGPSASILPGAHIHSAVVVEALACIRRRVSIGAHAKVCAGCEIAEQTVLKEWVVVWGKGEGFGQRRRIRAKGVVSSPTSTAQGLQSLEGRVVEEARLMALKREREALSRLVAPVGGGKRR</sequence>
<organism evidence="8 9">
    <name type="scientific">Aspergillus nanangensis</name>
    <dbReference type="NCBI Taxonomy" id="2582783"/>
    <lineage>
        <taxon>Eukaryota</taxon>
        <taxon>Fungi</taxon>
        <taxon>Dikarya</taxon>
        <taxon>Ascomycota</taxon>
        <taxon>Pezizomycotina</taxon>
        <taxon>Eurotiomycetes</taxon>
        <taxon>Eurotiomycetidae</taxon>
        <taxon>Eurotiales</taxon>
        <taxon>Aspergillaceae</taxon>
        <taxon>Aspergillus</taxon>
        <taxon>Aspergillus subgen. Circumdati</taxon>
    </lineage>
</organism>
<keyword evidence="4" id="KW-0963">Cytoplasm</keyword>
<keyword evidence="9" id="KW-1185">Reference proteome</keyword>
<comment type="caution">
    <text evidence="8">The sequence shown here is derived from an EMBL/GenBank/DDBJ whole genome shotgun (WGS) entry which is preliminary data.</text>
</comment>
<dbReference type="Proteomes" id="UP001194746">
    <property type="component" value="Unassembled WGS sequence"/>
</dbReference>
<proteinExistence type="inferred from homology"/>
<reference evidence="8" key="1">
    <citation type="journal article" date="2019" name="Beilstein J. Org. Chem.">
        <title>Nanangenines: drimane sesquiterpenoids as the dominant metabolite cohort of a novel Australian fungus, Aspergillus nanangensis.</title>
        <authorList>
            <person name="Lacey H.J."/>
            <person name="Gilchrist C.L.M."/>
            <person name="Crombie A."/>
            <person name="Kalaitzis J.A."/>
            <person name="Vuong D."/>
            <person name="Rutledge P.J."/>
            <person name="Turner P."/>
            <person name="Pitt J.I."/>
            <person name="Lacey E."/>
            <person name="Chooi Y.H."/>
            <person name="Piggott A.M."/>
        </authorList>
    </citation>
    <scope>NUCLEOTIDE SEQUENCE</scope>
    <source>
        <strain evidence="8">MST-FP2251</strain>
    </source>
</reference>
<dbReference type="InterPro" id="IPR027777">
    <property type="entry name" value="DCTN6"/>
</dbReference>
<feature type="compositionally biased region" description="Pro residues" evidence="7">
    <location>
        <begin position="97"/>
        <end position="109"/>
    </location>
</feature>
<dbReference type="PANTHER" id="PTHR13072">
    <property type="entry name" value="DYNACTIN 6"/>
    <property type="match status" value="1"/>
</dbReference>
<evidence type="ECO:0000256" key="4">
    <source>
        <dbReference type="ARBA" id="ARBA00022490"/>
    </source>
</evidence>
<comment type="subcellular location">
    <subcellularLocation>
        <location evidence="1">Cytoplasm</location>
        <location evidence="1">Cytoskeleton</location>
    </subcellularLocation>
</comment>
<protein>
    <recommendedName>
        <fullName evidence="3">Dynactin subunit 6</fullName>
    </recommendedName>
</protein>
<evidence type="ECO:0000256" key="1">
    <source>
        <dbReference type="ARBA" id="ARBA00004245"/>
    </source>
</evidence>
<accession>A0AAD4GQ68</accession>
<evidence type="ECO:0000256" key="7">
    <source>
        <dbReference type="SAM" id="MobiDB-lite"/>
    </source>
</evidence>
<dbReference type="GO" id="GO:0005869">
    <property type="term" value="C:dynactin complex"/>
    <property type="evidence" value="ECO:0007669"/>
    <property type="project" value="InterPro"/>
</dbReference>
<evidence type="ECO:0000313" key="8">
    <source>
        <dbReference type="EMBL" id="KAF9885207.1"/>
    </source>
</evidence>
<evidence type="ECO:0000256" key="2">
    <source>
        <dbReference type="ARBA" id="ARBA00007719"/>
    </source>
</evidence>
<feature type="region of interest" description="Disordered" evidence="7">
    <location>
        <begin position="1"/>
        <end position="41"/>
    </location>
</feature>
<dbReference type="InterPro" id="IPR011004">
    <property type="entry name" value="Trimer_LpxA-like_sf"/>
</dbReference>
<gene>
    <name evidence="8" type="ORF">FE257_000658</name>
</gene>
<comment type="similarity">
    <text evidence="2">Belongs to the dynactin subunits 5/6 family. Dynactin subunit 6 subfamily.</text>
</comment>
<dbReference type="Gene3D" id="2.160.10.10">
    <property type="entry name" value="Hexapeptide repeat proteins"/>
    <property type="match status" value="1"/>
</dbReference>
<dbReference type="GO" id="GO:0007052">
    <property type="term" value="P:mitotic spindle organization"/>
    <property type="evidence" value="ECO:0007669"/>
    <property type="project" value="TreeGrafter"/>
</dbReference>
<evidence type="ECO:0000313" key="9">
    <source>
        <dbReference type="Proteomes" id="UP001194746"/>
    </source>
</evidence>